<dbReference type="Pfam" id="PF12831">
    <property type="entry name" value="FAD_oxidored"/>
    <property type="match status" value="1"/>
</dbReference>
<keyword evidence="3" id="KW-0560">Oxidoreductase</keyword>
<dbReference type="GO" id="GO:0016491">
    <property type="term" value="F:oxidoreductase activity"/>
    <property type="evidence" value="ECO:0007669"/>
    <property type="project" value="UniProtKB-KW"/>
</dbReference>
<reference evidence="6" key="1">
    <citation type="journal article" date="2014" name="Front. Microbiol.">
        <title>High frequency of phylogenetically diverse reductive dehalogenase-homologous genes in deep subseafloor sedimentary metagenomes.</title>
        <authorList>
            <person name="Kawai M."/>
            <person name="Futagami T."/>
            <person name="Toyoda A."/>
            <person name="Takaki Y."/>
            <person name="Nishi S."/>
            <person name="Hori S."/>
            <person name="Arai W."/>
            <person name="Tsubouchi T."/>
            <person name="Morono Y."/>
            <person name="Uchiyama I."/>
            <person name="Ito T."/>
            <person name="Fujiyama A."/>
            <person name="Inagaki F."/>
            <person name="Takami H."/>
        </authorList>
    </citation>
    <scope>NUCLEOTIDE SEQUENCE</scope>
    <source>
        <strain evidence="6">Expedition CK06-06</strain>
    </source>
</reference>
<name>X0WX35_9ZZZZ</name>
<keyword evidence="5" id="KW-0411">Iron-sulfur</keyword>
<evidence type="ECO:0000256" key="4">
    <source>
        <dbReference type="ARBA" id="ARBA00023004"/>
    </source>
</evidence>
<dbReference type="EMBL" id="BARS01032406">
    <property type="protein sequence ID" value="GAG27772.1"/>
    <property type="molecule type" value="Genomic_DNA"/>
</dbReference>
<evidence type="ECO:0000256" key="3">
    <source>
        <dbReference type="ARBA" id="ARBA00023002"/>
    </source>
</evidence>
<dbReference type="PANTHER" id="PTHR43498">
    <property type="entry name" value="FERREDOXIN:COB-COM HETERODISULFIDE REDUCTASE SUBUNIT A"/>
    <property type="match status" value="1"/>
</dbReference>
<protein>
    <recommendedName>
        <fullName evidence="7">FAD/NAD(P)-binding domain-containing protein</fullName>
    </recommendedName>
</protein>
<evidence type="ECO:0008006" key="7">
    <source>
        <dbReference type="Google" id="ProtNLM"/>
    </source>
</evidence>
<accession>X0WX35</accession>
<comment type="caution">
    <text evidence="6">The sequence shown here is derived from an EMBL/GenBank/DDBJ whole genome shotgun (WGS) entry which is preliminary data.</text>
</comment>
<dbReference type="Gene3D" id="3.50.50.60">
    <property type="entry name" value="FAD/NAD(P)-binding domain"/>
    <property type="match status" value="1"/>
</dbReference>
<dbReference type="GO" id="GO:0046872">
    <property type="term" value="F:metal ion binding"/>
    <property type="evidence" value="ECO:0007669"/>
    <property type="project" value="UniProtKB-KW"/>
</dbReference>
<sequence>MQTMTTRNFRGEPAAALVVGGGIGGMRAALDMADAGLKVYLVEQTPCLGGRVAQLGFMFPQHDCVLCRGTADHGYGCTRPSISPAYIQHNQHPNIEILTNTNILEVEGQAGDFTVALRQEPRYVD</sequence>
<dbReference type="InterPro" id="IPR036188">
    <property type="entry name" value="FAD/NAD-bd_sf"/>
</dbReference>
<keyword evidence="1" id="KW-0004">4Fe-4S</keyword>
<proteinExistence type="predicted"/>
<gene>
    <name evidence="6" type="ORF">S01H1_50298</name>
</gene>
<evidence type="ECO:0000313" key="6">
    <source>
        <dbReference type="EMBL" id="GAG27772.1"/>
    </source>
</evidence>
<dbReference type="AlphaFoldDB" id="X0WX35"/>
<dbReference type="PANTHER" id="PTHR43498:SF1">
    <property type="entry name" value="COB--COM HETERODISULFIDE REDUCTASE IRON-SULFUR SUBUNIT A"/>
    <property type="match status" value="1"/>
</dbReference>
<evidence type="ECO:0000256" key="2">
    <source>
        <dbReference type="ARBA" id="ARBA00022723"/>
    </source>
</evidence>
<evidence type="ECO:0000256" key="5">
    <source>
        <dbReference type="ARBA" id="ARBA00023014"/>
    </source>
</evidence>
<keyword evidence="2" id="KW-0479">Metal-binding</keyword>
<evidence type="ECO:0000256" key="1">
    <source>
        <dbReference type="ARBA" id="ARBA00022485"/>
    </source>
</evidence>
<dbReference type="InterPro" id="IPR039650">
    <property type="entry name" value="HdrA-like"/>
</dbReference>
<dbReference type="SUPFAM" id="SSF51905">
    <property type="entry name" value="FAD/NAD(P)-binding domain"/>
    <property type="match status" value="1"/>
</dbReference>
<keyword evidence="4" id="KW-0408">Iron</keyword>
<feature type="non-terminal residue" evidence="6">
    <location>
        <position position="125"/>
    </location>
</feature>
<organism evidence="6">
    <name type="scientific">marine sediment metagenome</name>
    <dbReference type="NCBI Taxonomy" id="412755"/>
    <lineage>
        <taxon>unclassified sequences</taxon>
        <taxon>metagenomes</taxon>
        <taxon>ecological metagenomes</taxon>
    </lineage>
</organism>
<dbReference type="GO" id="GO:0051539">
    <property type="term" value="F:4 iron, 4 sulfur cluster binding"/>
    <property type="evidence" value="ECO:0007669"/>
    <property type="project" value="UniProtKB-KW"/>
</dbReference>